<evidence type="ECO:0000256" key="1">
    <source>
        <dbReference type="ARBA" id="ARBA00023002"/>
    </source>
</evidence>
<gene>
    <name evidence="6" type="ORF">SAMN05192573_12515</name>
</gene>
<dbReference type="PIRSF" id="PIRSF000103">
    <property type="entry name" value="HIBADH"/>
    <property type="match status" value="1"/>
</dbReference>
<dbReference type="InterPro" id="IPR051265">
    <property type="entry name" value="HIBADH-related_NP60_sf"/>
</dbReference>
<evidence type="ECO:0000256" key="2">
    <source>
        <dbReference type="ARBA" id="ARBA00023027"/>
    </source>
</evidence>
<dbReference type="SUPFAM" id="SSF48179">
    <property type="entry name" value="6-phosphogluconate dehydrogenase C-terminal domain-like"/>
    <property type="match status" value="1"/>
</dbReference>
<dbReference type="AlphaFoldDB" id="A0A1G8LYL8"/>
<dbReference type="Gene3D" id="3.40.50.720">
    <property type="entry name" value="NAD(P)-binding Rossmann-like Domain"/>
    <property type="match status" value="1"/>
</dbReference>
<dbReference type="InterPro" id="IPR015815">
    <property type="entry name" value="HIBADH-related"/>
</dbReference>
<dbReference type="PANTHER" id="PTHR43580:SF2">
    <property type="entry name" value="CYTOKINE-LIKE NUCLEAR FACTOR N-PAC"/>
    <property type="match status" value="1"/>
</dbReference>
<evidence type="ECO:0000313" key="7">
    <source>
        <dbReference type="Proteomes" id="UP000199705"/>
    </source>
</evidence>
<dbReference type="InterPro" id="IPR013328">
    <property type="entry name" value="6PGD_dom2"/>
</dbReference>
<evidence type="ECO:0000259" key="4">
    <source>
        <dbReference type="Pfam" id="PF03446"/>
    </source>
</evidence>
<dbReference type="PANTHER" id="PTHR43580">
    <property type="entry name" value="OXIDOREDUCTASE GLYR1-RELATED"/>
    <property type="match status" value="1"/>
</dbReference>
<dbReference type="EMBL" id="FNCG01000025">
    <property type="protein sequence ID" value="SDI60779.1"/>
    <property type="molecule type" value="Genomic_DNA"/>
</dbReference>
<dbReference type="InterPro" id="IPR008927">
    <property type="entry name" value="6-PGluconate_DH-like_C_sf"/>
</dbReference>
<feature type="active site" evidence="3">
    <location>
        <position position="173"/>
    </location>
</feature>
<feature type="domain" description="3-hydroxyisobutyrate dehydrogenase-like NAD-binding" evidence="5">
    <location>
        <begin position="167"/>
        <end position="280"/>
    </location>
</feature>
<dbReference type="GO" id="GO:0051287">
    <property type="term" value="F:NAD binding"/>
    <property type="evidence" value="ECO:0007669"/>
    <property type="project" value="InterPro"/>
</dbReference>
<evidence type="ECO:0000313" key="6">
    <source>
        <dbReference type="EMBL" id="SDI60779.1"/>
    </source>
</evidence>
<name>A0A1G8LYL8_9SPHI</name>
<dbReference type="InterPro" id="IPR036291">
    <property type="entry name" value="NAD(P)-bd_dom_sf"/>
</dbReference>
<dbReference type="InterPro" id="IPR029154">
    <property type="entry name" value="HIBADH-like_NADP-bd"/>
</dbReference>
<organism evidence="6 7">
    <name type="scientific">Mucilaginibacter gossypii</name>
    <dbReference type="NCBI Taxonomy" id="551996"/>
    <lineage>
        <taxon>Bacteria</taxon>
        <taxon>Pseudomonadati</taxon>
        <taxon>Bacteroidota</taxon>
        <taxon>Sphingobacteriia</taxon>
        <taxon>Sphingobacteriales</taxon>
        <taxon>Sphingobacteriaceae</taxon>
        <taxon>Mucilaginibacter</taxon>
    </lineage>
</organism>
<proteinExistence type="predicted"/>
<dbReference type="GO" id="GO:0016491">
    <property type="term" value="F:oxidoreductase activity"/>
    <property type="evidence" value="ECO:0007669"/>
    <property type="project" value="UniProtKB-KW"/>
</dbReference>
<dbReference type="InterPro" id="IPR006115">
    <property type="entry name" value="6PGDH_NADP-bd"/>
</dbReference>
<accession>A0A1G8LYL8</accession>
<dbReference type="RefSeq" id="WP_091175648.1">
    <property type="nucleotide sequence ID" value="NZ_FNCG01000025.1"/>
</dbReference>
<protein>
    <submittedName>
        <fullName evidence="6">3-hydroxyisobutyrate dehydrogenase</fullName>
    </submittedName>
</protein>
<evidence type="ECO:0000256" key="3">
    <source>
        <dbReference type="PIRSR" id="PIRSR000103-1"/>
    </source>
</evidence>
<feature type="domain" description="6-phosphogluconate dehydrogenase NADP-binding" evidence="4">
    <location>
        <begin position="6"/>
        <end position="164"/>
    </location>
</feature>
<dbReference type="Pfam" id="PF14833">
    <property type="entry name" value="NAD_binding_11"/>
    <property type="match status" value="1"/>
</dbReference>
<keyword evidence="2" id="KW-0520">NAD</keyword>
<keyword evidence="1" id="KW-0560">Oxidoreductase</keyword>
<dbReference type="STRING" id="551996.SAMN05192573_12515"/>
<keyword evidence="7" id="KW-1185">Reference proteome</keyword>
<reference evidence="7" key="1">
    <citation type="submission" date="2016-10" db="EMBL/GenBank/DDBJ databases">
        <authorList>
            <person name="Varghese N."/>
            <person name="Submissions S."/>
        </authorList>
    </citation>
    <scope>NUCLEOTIDE SEQUENCE [LARGE SCALE GENOMIC DNA]</scope>
    <source>
        <strain evidence="7">Gh-67</strain>
    </source>
</reference>
<dbReference type="Gene3D" id="1.10.1040.10">
    <property type="entry name" value="N-(1-d-carboxylethyl)-l-norvaline Dehydrogenase, domain 2"/>
    <property type="match status" value="1"/>
</dbReference>
<dbReference type="GO" id="GO:0050661">
    <property type="term" value="F:NADP binding"/>
    <property type="evidence" value="ECO:0007669"/>
    <property type="project" value="InterPro"/>
</dbReference>
<dbReference type="Proteomes" id="UP000199705">
    <property type="component" value="Unassembled WGS sequence"/>
</dbReference>
<dbReference type="Pfam" id="PF03446">
    <property type="entry name" value="NAD_binding_2"/>
    <property type="match status" value="1"/>
</dbReference>
<dbReference type="SUPFAM" id="SSF51735">
    <property type="entry name" value="NAD(P)-binding Rossmann-fold domains"/>
    <property type="match status" value="1"/>
</dbReference>
<evidence type="ECO:0000259" key="5">
    <source>
        <dbReference type="Pfam" id="PF14833"/>
    </source>
</evidence>
<sequence>MNTVKTGWIGLGKMGVPMSQQLIKAGYPLSVYNRSKDKEEVFKAQGIGIAASPALLLNAADVVFIMVSDDNAINDIFHGDEGLLAAKVSGKIIINMSTVSPAISKEIAAACKAQGNYYLDAPVSGSVKQAEDAMLVIMVGGEAGAFEQAKTILEKMGKLVMLVGGTGAGNAAKLAINTLLGIVAQGLAETITLAQQNGIEAEALIMLISNSALGSPFIKIKGDAIVNNNYQAAFALKHIAKDLRLAKDLGLATPLGYTAYQTYQAAEAAFGEEDIIAVIKQVSKG</sequence>